<name>A0ABS7FJ63_9NEIS</name>
<dbReference type="InterPro" id="IPR024487">
    <property type="entry name" value="CBP_BcsR"/>
</dbReference>
<organism evidence="2 3">
    <name type="scientific">Chromobacterium subtsugae</name>
    <dbReference type="NCBI Taxonomy" id="251747"/>
    <lineage>
        <taxon>Bacteria</taxon>
        <taxon>Pseudomonadati</taxon>
        <taxon>Pseudomonadota</taxon>
        <taxon>Betaproteobacteria</taxon>
        <taxon>Neisseriales</taxon>
        <taxon>Chromobacteriaceae</taxon>
        <taxon>Chromobacterium</taxon>
    </lineage>
</organism>
<dbReference type="Proteomes" id="UP000711178">
    <property type="component" value="Unassembled WGS sequence"/>
</dbReference>
<dbReference type="EMBL" id="JAHDTB010000033">
    <property type="protein sequence ID" value="MBW8290118.1"/>
    <property type="molecule type" value="Genomic_DNA"/>
</dbReference>
<dbReference type="GeneID" id="89685850"/>
<evidence type="ECO:0000313" key="3">
    <source>
        <dbReference type="Proteomes" id="UP000711178"/>
    </source>
</evidence>
<dbReference type="Pfam" id="PF10945">
    <property type="entry name" value="CBP_BcsR"/>
    <property type="match status" value="1"/>
</dbReference>
<proteinExistence type="predicted"/>
<sequence>MHQDTSRLRFHLQSQDFHYQELGRDAEVVEICERWPLLQAIYCGQTDSREREDAAAPAREAASDTA</sequence>
<comment type="caution">
    <text evidence="2">The sequence shown here is derived from an EMBL/GenBank/DDBJ whole genome shotgun (WGS) entry which is preliminary data.</text>
</comment>
<protein>
    <submittedName>
        <fullName evidence="2">Uncharacterized protein</fullName>
    </submittedName>
</protein>
<feature type="compositionally biased region" description="Low complexity" evidence="1">
    <location>
        <begin position="55"/>
        <end position="66"/>
    </location>
</feature>
<reference evidence="2 3" key="1">
    <citation type="submission" date="2021-05" db="EMBL/GenBank/DDBJ databases">
        <title>Draft Whole Genome Sequencing Of Biosensor Chromobacterium violaceum Strain CV026 Reveals A Regulatory RNA In Chromobacterium violaceum Phenotype Regulatory Network.</title>
        <authorList>
            <person name="Hong K.W."/>
            <person name="Chan K.G."/>
            <person name="Chang C.-Y."/>
        </authorList>
    </citation>
    <scope>NUCLEOTIDE SEQUENCE [LARGE SCALE GENOMIC DNA]</scope>
    <source>
        <strain evidence="2 3">ATCC 31532</strain>
    </source>
</reference>
<feature type="region of interest" description="Disordered" evidence="1">
    <location>
        <begin position="46"/>
        <end position="66"/>
    </location>
</feature>
<gene>
    <name evidence="2" type="ORF">KIF53_20970</name>
</gene>
<accession>A0ABS7FJ63</accession>
<evidence type="ECO:0000256" key="1">
    <source>
        <dbReference type="SAM" id="MobiDB-lite"/>
    </source>
</evidence>
<keyword evidence="3" id="KW-1185">Reference proteome</keyword>
<evidence type="ECO:0000313" key="2">
    <source>
        <dbReference type="EMBL" id="MBW8290118.1"/>
    </source>
</evidence>
<dbReference type="RefSeq" id="WP_043573760.1">
    <property type="nucleotide sequence ID" value="NZ_CP142381.1"/>
</dbReference>